<dbReference type="OrthoDB" id="8068875at2759"/>
<name>A0A9P8PQM3_WICPI</name>
<dbReference type="Proteomes" id="UP000774326">
    <property type="component" value="Unassembled WGS sequence"/>
</dbReference>
<dbReference type="InterPro" id="IPR010309">
    <property type="entry name" value="E3_Ub_ligase_DUF908"/>
</dbReference>
<sequence>MIITKKPERSSDDINDALRQFIKDTEECPQDQLPSYLKSHMEWDGAKGNLINWVAVLNRFDSILESVTAKHGFSEKHCKPALLSDEDVLLVVSIVDFTGLLLKHCTNKSLYGSTHRLYDLLATPSTEVIISILKVFIILGKKFSVKTTRRAFVATRQVTDRLYPMALLIPSSTLTSNIDSNDDHTLIDFISGQKRFTPKKWKSLEMAYYPELTSNSTKAPSHIKTSKNTAGETEDLKSAPTQSNSTEAPISTDSPSTVLTGNTTPKEAAPTKDIIRAHKLVIS</sequence>
<comment type="caution">
    <text evidence="3">The sequence shown here is derived from an EMBL/GenBank/DDBJ whole genome shotgun (WGS) entry which is preliminary data.</text>
</comment>
<protein>
    <recommendedName>
        <fullName evidence="2">DUF908 domain-containing protein</fullName>
    </recommendedName>
</protein>
<reference evidence="3" key="2">
    <citation type="submission" date="2021-01" db="EMBL/GenBank/DDBJ databases">
        <authorList>
            <person name="Schikora-Tamarit M.A."/>
        </authorList>
    </citation>
    <scope>NUCLEOTIDE SEQUENCE</scope>
    <source>
        <strain evidence="3">CBS2887</strain>
    </source>
</reference>
<evidence type="ECO:0000256" key="1">
    <source>
        <dbReference type="SAM" id="MobiDB-lite"/>
    </source>
</evidence>
<evidence type="ECO:0000259" key="2">
    <source>
        <dbReference type="Pfam" id="PF06012"/>
    </source>
</evidence>
<accession>A0A9P8PQM3</accession>
<evidence type="ECO:0000313" key="3">
    <source>
        <dbReference type="EMBL" id="KAH3676487.1"/>
    </source>
</evidence>
<dbReference type="Pfam" id="PF06012">
    <property type="entry name" value="DUF908"/>
    <property type="match status" value="1"/>
</dbReference>
<feature type="region of interest" description="Disordered" evidence="1">
    <location>
        <begin position="215"/>
        <end position="271"/>
    </location>
</feature>
<feature type="compositionally biased region" description="Polar residues" evidence="1">
    <location>
        <begin position="239"/>
        <end position="265"/>
    </location>
</feature>
<reference evidence="3" key="1">
    <citation type="journal article" date="2021" name="Open Biol.">
        <title>Shared evolutionary footprints suggest mitochondrial oxidative damage underlies multiple complex I losses in fungi.</title>
        <authorList>
            <person name="Schikora-Tamarit M.A."/>
            <person name="Marcet-Houben M."/>
            <person name="Nosek J."/>
            <person name="Gabaldon T."/>
        </authorList>
    </citation>
    <scope>NUCLEOTIDE SEQUENCE</scope>
    <source>
        <strain evidence="3">CBS2887</strain>
    </source>
</reference>
<proteinExistence type="predicted"/>
<organism evidence="3 4">
    <name type="scientific">Wickerhamomyces pijperi</name>
    <name type="common">Yeast</name>
    <name type="synonym">Pichia pijperi</name>
    <dbReference type="NCBI Taxonomy" id="599730"/>
    <lineage>
        <taxon>Eukaryota</taxon>
        <taxon>Fungi</taxon>
        <taxon>Dikarya</taxon>
        <taxon>Ascomycota</taxon>
        <taxon>Saccharomycotina</taxon>
        <taxon>Saccharomycetes</taxon>
        <taxon>Phaffomycetales</taxon>
        <taxon>Wickerhamomycetaceae</taxon>
        <taxon>Wickerhamomyces</taxon>
    </lineage>
</organism>
<evidence type="ECO:0000313" key="4">
    <source>
        <dbReference type="Proteomes" id="UP000774326"/>
    </source>
</evidence>
<dbReference type="AlphaFoldDB" id="A0A9P8PQM3"/>
<feature type="domain" description="DUF908" evidence="2">
    <location>
        <begin position="87"/>
        <end position="269"/>
    </location>
</feature>
<feature type="non-terminal residue" evidence="3">
    <location>
        <position position="283"/>
    </location>
</feature>
<keyword evidence="4" id="KW-1185">Reference proteome</keyword>
<dbReference type="EMBL" id="JAEUBG010005250">
    <property type="protein sequence ID" value="KAH3676487.1"/>
    <property type="molecule type" value="Genomic_DNA"/>
</dbReference>
<gene>
    <name evidence="3" type="ORF">WICPIJ_009091</name>
</gene>